<keyword evidence="3" id="KW-1185">Reference proteome</keyword>
<dbReference type="AlphaFoldDB" id="A0A2S0USC1"/>
<dbReference type="PANTHER" id="PTHR42951:SF17">
    <property type="entry name" value="METALLO-BETA-LACTAMASE DOMAIN-CONTAINING PROTEIN"/>
    <property type="match status" value="1"/>
</dbReference>
<evidence type="ECO:0000259" key="1">
    <source>
        <dbReference type="SMART" id="SM00849"/>
    </source>
</evidence>
<proteinExistence type="predicted"/>
<dbReference type="OrthoDB" id="7253658at2"/>
<keyword evidence="2" id="KW-0614">Plasmid</keyword>
<dbReference type="Gene3D" id="3.60.15.10">
    <property type="entry name" value="Ribonuclease Z/Hydroxyacylglutathione hydrolase-like"/>
    <property type="match status" value="1"/>
</dbReference>
<dbReference type="InterPro" id="IPR001279">
    <property type="entry name" value="Metallo-B-lactamas"/>
</dbReference>
<dbReference type="KEGG" id="geh:HYN69_18445"/>
<organism evidence="2 3">
    <name type="scientific">Paragemmobacter aquarius</name>
    <dbReference type="NCBI Taxonomy" id="2169400"/>
    <lineage>
        <taxon>Bacteria</taxon>
        <taxon>Pseudomonadati</taxon>
        <taxon>Pseudomonadota</taxon>
        <taxon>Alphaproteobacteria</taxon>
        <taxon>Rhodobacterales</taxon>
        <taxon>Paracoccaceae</taxon>
        <taxon>Paragemmobacter</taxon>
    </lineage>
</organism>
<dbReference type="SUPFAM" id="SSF56281">
    <property type="entry name" value="Metallo-hydrolase/oxidoreductase"/>
    <property type="match status" value="1"/>
</dbReference>
<dbReference type="InterPro" id="IPR036866">
    <property type="entry name" value="RibonucZ/Hydroxyglut_hydro"/>
</dbReference>
<evidence type="ECO:0000313" key="2">
    <source>
        <dbReference type="EMBL" id="AWB50719.1"/>
    </source>
</evidence>
<sequence length="314" mass="33071">MAGYGAFSLAVVAASERNPQRSTRQIPLARSAVTGQRIGGALIEVASDIAYRRLGIVNVAFLGTPGAGDRGWVLIDAGLPGSARAIAAAAAHRFGPTARPAAIILTHGHFDHVGALKALAEKWEAPIYAHPLEHPYLVGLRSYPEADPGVGGGLMSALSPLYPRHPIEVTDRLFPLPPDGTIPGAPGWQWLHTPGHTPGHVALWRASDRTLLSGDAIITTRQESAASVTTQTPELHGPPAYFTPDWQAAEHSIRLLAGLRPAHILSGHGRAVSGPALLPALDDLAGLDLQSLFSPVFNPKGLPAFVEDMLQTVT</sequence>
<gene>
    <name evidence="2" type="ORF">HYN69_18445</name>
</gene>
<reference evidence="2 3" key="1">
    <citation type="submission" date="2018-04" db="EMBL/GenBank/DDBJ databases">
        <title>Genome sequencing of Gemmobacter.</title>
        <authorList>
            <person name="Yi H."/>
            <person name="Baek M.-G."/>
        </authorList>
    </citation>
    <scope>NUCLEOTIDE SEQUENCE [LARGE SCALE GENOMIC DNA]</scope>
    <source>
        <strain evidence="2 3">HYN0069</strain>
        <plasmid evidence="3">Plasmid unnamed1</plasmid>
    </source>
</reference>
<dbReference type="InterPro" id="IPR050855">
    <property type="entry name" value="NDM-1-like"/>
</dbReference>
<dbReference type="EMBL" id="CP028919">
    <property type="protein sequence ID" value="AWB50719.1"/>
    <property type="molecule type" value="Genomic_DNA"/>
</dbReference>
<dbReference type="SMART" id="SM00849">
    <property type="entry name" value="Lactamase_B"/>
    <property type="match status" value="1"/>
</dbReference>
<dbReference type="Pfam" id="PF00753">
    <property type="entry name" value="Lactamase_B"/>
    <property type="match status" value="1"/>
</dbReference>
<feature type="domain" description="Metallo-beta-lactamase" evidence="1">
    <location>
        <begin position="56"/>
        <end position="268"/>
    </location>
</feature>
<geneLocation type="plasmid" evidence="2">
    <name>unnamed1</name>
</geneLocation>
<dbReference type="PANTHER" id="PTHR42951">
    <property type="entry name" value="METALLO-BETA-LACTAMASE DOMAIN-CONTAINING"/>
    <property type="match status" value="1"/>
</dbReference>
<dbReference type="CDD" id="cd07721">
    <property type="entry name" value="yflN-like_MBL-fold"/>
    <property type="match status" value="1"/>
</dbReference>
<evidence type="ECO:0000313" key="3">
    <source>
        <dbReference type="Proteomes" id="UP000244496"/>
    </source>
</evidence>
<dbReference type="Proteomes" id="UP000244496">
    <property type="component" value="Plasmid unnamed1"/>
</dbReference>
<dbReference type="GO" id="GO:0016787">
    <property type="term" value="F:hydrolase activity"/>
    <property type="evidence" value="ECO:0007669"/>
    <property type="project" value="UniProtKB-KW"/>
</dbReference>
<name>A0A2S0USC1_9RHOB</name>
<protein>
    <submittedName>
        <fullName evidence="2">MBL fold metallo-hydrolase</fullName>
    </submittedName>
</protein>
<accession>A0A2S0USC1</accession>
<keyword evidence="2" id="KW-0378">Hydrolase</keyword>